<dbReference type="InterPro" id="IPR050950">
    <property type="entry name" value="HTH-type_LysR_regulators"/>
</dbReference>
<evidence type="ECO:0000313" key="2">
    <source>
        <dbReference type="EMBL" id="RAL24302.1"/>
    </source>
</evidence>
<dbReference type="Pfam" id="PF03466">
    <property type="entry name" value="LysR_substrate"/>
    <property type="match status" value="1"/>
</dbReference>
<reference evidence="2 3" key="2">
    <citation type="submission" date="2018-06" db="EMBL/GenBank/DDBJ databases">
        <authorList>
            <person name="Zhirakovskaya E."/>
        </authorList>
    </citation>
    <scope>NUCLEOTIDE SEQUENCE [LARGE SCALE GENOMIC DNA]</scope>
    <source>
        <strain evidence="2 3">FBKL4.011</strain>
    </source>
</reference>
<gene>
    <name evidence="2" type="ORF">DL897_11355</name>
</gene>
<dbReference type="GO" id="GO:0005829">
    <property type="term" value="C:cytosol"/>
    <property type="evidence" value="ECO:0007669"/>
    <property type="project" value="TreeGrafter"/>
</dbReference>
<comment type="caution">
    <text evidence="2">The sequence shown here is derived from an EMBL/GenBank/DDBJ whole genome shotgun (WGS) entry which is preliminary data.</text>
</comment>
<keyword evidence="3" id="KW-1185">Reference proteome</keyword>
<dbReference type="CDD" id="cd05466">
    <property type="entry name" value="PBP2_LTTR_substrate"/>
    <property type="match status" value="1"/>
</dbReference>
<name>A0A364K4L6_9BACL</name>
<proteinExistence type="predicted"/>
<evidence type="ECO:0000313" key="3">
    <source>
        <dbReference type="Proteomes" id="UP000251213"/>
    </source>
</evidence>
<dbReference type="InterPro" id="IPR005119">
    <property type="entry name" value="LysR_subst-bd"/>
</dbReference>
<reference evidence="2 3" key="1">
    <citation type="submission" date="2018-06" db="EMBL/GenBank/DDBJ databases">
        <title>Thermoflavimicrobium daqus sp. nov., a thermophilic microbe isolated from Moutai-flavour Daqu.</title>
        <authorList>
            <person name="Wang X."/>
            <person name="Zhou H."/>
        </authorList>
    </citation>
    <scope>NUCLEOTIDE SEQUENCE [LARGE SCALE GENOMIC DNA]</scope>
    <source>
        <strain evidence="2 3">FBKL4.011</strain>
    </source>
</reference>
<protein>
    <recommendedName>
        <fullName evidence="1">LysR substrate-binding domain-containing protein</fullName>
    </recommendedName>
</protein>
<dbReference type="EMBL" id="QJKK01000005">
    <property type="protein sequence ID" value="RAL24302.1"/>
    <property type="molecule type" value="Genomic_DNA"/>
</dbReference>
<dbReference type="AlphaFoldDB" id="A0A364K4L6"/>
<dbReference type="Proteomes" id="UP000251213">
    <property type="component" value="Unassembled WGS sequence"/>
</dbReference>
<dbReference type="PANTHER" id="PTHR30419">
    <property type="entry name" value="HTH-TYPE TRANSCRIPTIONAL REGULATOR YBHD"/>
    <property type="match status" value="1"/>
</dbReference>
<organism evidence="2 3">
    <name type="scientific">Thermoflavimicrobium daqui</name>
    <dbReference type="NCBI Taxonomy" id="2137476"/>
    <lineage>
        <taxon>Bacteria</taxon>
        <taxon>Bacillati</taxon>
        <taxon>Bacillota</taxon>
        <taxon>Bacilli</taxon>
        <taxon>Bacillales</taxon>
        <taxon>Thermoactinomycetaceae</taxon>
        <taxon>Thermoflavimicrobium</taxon>
    </lineage>
</organism>
<evidence type="ECO:0000259" key="1">
    <source>
        <dbReference type="Pfam" id="PF03466"/>
    </source>
</evidence>
<dbReference type="SUPFAM" id="SSF53850">
    <property type="entry name" value="Periplasmic binding protein-like II"/>
    <property type="match status" value="1"/>
</dbReference>
<sequence>MKEMGRFSFYSSLRIGTLPSLANDYLPSLMDRFINKPKNTEEINILIRDTTQELITLLEDRALEIAFVQDYDGHPIFKSLPLFQEQYFAILPTSHPLGQKQNLSFAEVIQEKMILHKEPCDIRTSFQKHCYHLGIKPNIILELNFNESLLPFVAEGYGISLIPEMSAKNIQDTKILVKKIDHQPFYRKISVVFSEQLESVVFRLLTGQHPIKHG</sequence>
<accession>A0A364K4L6</accession>
<dbReference type="Gene3D" id="3.40.190.290">
    <property type="match status" value="1"/>
</dbReference>
<dbReference type="GO" id="GO:0006355">
    <property type="term" value="P:regulation of DNA-templated transcription"/>
    <property type="evidence" value="ECO:0007669"/>
    <property type="project" value="TreeGrafter"/>
</dbReference>
<feature type="domain" description="LysR substrate-binding" evidence="1">
    <location>
        <begin position="12"/>
        <end position="196"/>
    </location>
</feature>